<feature type="chain" id="PRO_5046971053" evidence="1">
    <location>
        <begin position="23"/>
        <end position="404"/>
    </location>
</feature>
<gene>
    <name evidence="2" type="ORF">GCM10022226_19840</name>
</gene>
<dbReference type="Proteomes" id="UP001500888">
    <property type="component" value="Unassembled WGS sequence"/>
</dbReference>
<name>A0ABP7HNF5_9ACTN</name>
<protein>
    <submittedName>
        <fullName evidence="2">Extracellular solute-binding protein</fullName>
    </submittedName>
</protein>
<accession>A0ABP7HNF5</accession>
<dbReference type="RefSeq" id="WP_344937002.1">
    <property type="nucleotide sequence ID" value="NZ_BAAAZR010000002.1"/>
</dbReference>
<sequence length="404" mass="43832">MRSPRSSVLTGCLVLGIVTACGAPEAGGGFVPEPAAGDVKMPGEAVTLNIVDVAGNLQLTQQIFDNYKAQHTGTVSKITYTKVTAPELAGKVKAQQDAGSLDIDLVLTGTDGLAAGLEQNLWVDLAGKYQDKLPDLSTYLEPAAKMQELAQGKGVIVTYYPSGPLIEYNPATVPNPPKTAEELLAWAKEHPKKLEYARPANSGPGRTFLMGLPYILKDSDPKDPIAGWTKTWKYLKDLGENIEYYPTGTSQTMKELGEGTRDIILTTTGWDINPRVLGQVPKDFKTQTLEGFTWVTDAHYMVVPKGISGEKLAVVLDLMKFALTPQQQAITYDKGYFYPGPAVKGVTIDMAPPESRQAIKDFGRPEYDELIEQNPKAVPLDAKALVAAFDQWDKEVGGDKVKKS</sequence>
<proteinExistence type="predicted"/>
<evidence type="ECO:0000313" key="3">
    <source>
        <dbReference type="Proteomes" id="UP001500888"/>
    </source>
</evidence>
<dbReference type="PANTHER" id="PTHR42779">
    <property type="entry name" value="PROTEIN YNJB"/>
    <property type="match status" value="1"/>
</dbReference>
<organism evidence="2 3">
    <name type="scientific">Sphaerisporangium flaviroseum</name>
    <dbReference type="NCBI Taxonomy" id="509199"/>
    <lineage>
        <taxon>Bacteria</taxon>
        <taxon>Bacillati</taxon>
        <taxon>Actinomycetota</taxon>
        <taxon>Actinomycetes</taxon>
        <taxon>Streptosporangiales</taxon>
        <taxon>Streptosporangiaceae</taxon>
        <taxon>Sphaerisporangium</taxon>
    </lineage>
</organism>
<comment type="caution">
    <text evidence="2">The sequence shown here is derived from an EMBL/GenBank/DDBJ whole genome shotgun (WGS) entry which is preliminary data.</text>
</comment>
<dbReference type="Gene3D" id="3.40.190.10">
    <property type="entry name" value="Periplasmic binding protein-like II"/>
    <property type="match status" value="2"/>
</dbReference>
<dbReference type="Pfam" id="PF13416">
    <property type="entry name" value="SBP_bac_8"/>
    <property type="match status" value="1"/>
</dbReference>
<dbReference type="InterPro" id="IPR006059">
    <property type="entry name" value="SBP"/>
</dbReference>
<dbReference type="PANTHER" id="PTHR42779:SF1">
    <property type="entry name" value="PROTEIN YNJB"/>
    <property type="match status" value="1"/>
</dbReference>
<keyword evidence="3" id="KW-1185">Reference proteome</keyword>
<reference evidence="3" key="1">
    <citation type="journal article" date="2019" name="Int. J. Syst. Evol. Microbiol.">
        <title>The Global Catalogue of Microorganisms (GCM) 10K type strain sequencing project: providing services to taxonomists for standard genome sequencing and annotation.</title>
        <authorList>
            <consortium name="The Broad Institute Genomics Platform"/>
            <consortium name="The Broad Institute Genome Sequencing Center for Infectious Disease"/>
            <person name="Wu L."/>
            <person name="Ma J."/>
        </authorList>
    </citation>
    <scope>NUCLEOTIDE SEQUENCE [LARGE SCALE GENOMIC DNA]</scope>
    <source>
        <strain evidence="3">JCM 16908</strain>
    </source>
</reference>
<dbReference type="SUPFAM" id="SSF53850">
    <property type="entry name" value="Periplasmic binding protein-like II"/>
    <property type="match status" value="1"/>
</dbReference>
<evidence type="ECO:0000256" key="1">
    <source>
        <dbReference type="SAM" id="SignalP"/>
    </source>
</evidence>
<dbReference type="PROSITE" id="PS51257">
    <property type="entry name" value="PROKAR_LIPOPROTEIN"/>
    <property type="match status" value="1"/>
</dbReference>
<keyword evidence="1" id="KW-0732">Signal</keyword>
<evidence type="ECO:0000313" key="2">
    <source>
        <dbReference type="EMBL" id="GAA3800296.1"/>
    </source>
</evidence>
<dbReference type="EMBL" id="BAAAZR010000002">
    <property type="protein sequence ID" value="GAA3800296.1"/>
    <property type="molecule type" value="Genomic_DNA"/>
</dbReference>
<feature type="signal peptide" evidence="1">
    <location>
        <begin position="1"/>
        <end position="22"/>
    </location>
</feature>